<feature type="transmembrane region" description="Helical" evidence="10">
    <location>
        <begin position="310"/>
        <end position="332"/>
    </location>
</feature>
<dbReference type="Gene3D" id="1.20.1530.20">
    <property type="match status" value="1"/>
</dbReference>
<dbReference type="GO" id="GO:0016020">
    <property type="term" value="C:membrane"/>
    <property type="evidence" value="ECO:0007669"/>
    <property type="project" value="UniProtKB-SubCell"/>
</dbReference>
<dbReference type="PANTHER" id="PTHR43562:SF3">
    <property type="entry name" value="SODIUM ION_PROTON EXCHANGER (EUROFUNG)"/>
    <property type="match status" value="1"/>
</dbReference>
<reference evidence="12 13" key="1">
    <citation type="submission" date="2015-04" db="EMBL/GenBank/DDBJ databases">
        <title>Complete genome sequence of Sulfurovum lithotrophicum ATCC BAA-797T.</title>
        <authorList>
            <person name="Ahn J."/>
            <person name="Park G."/>
            <person name="Jeon W."/>
            <person name="Jang Y."/>
            <person name="Jang M."/>
            <person name="Lee H."/>
            <person name="Lee H."/>
        </authorList>
    </citation>
    <scope>NUCLEOTIDE SEQUENCE [LARGE SCALE GENOMIC DNA]</scope>
    <source>
        <strain evidence="13">ATCC BAA-797 / 42BKT</strain>
    </source>
</reference>
<comment type="subcellular location">
    <subcellularLocation>
        <location evidence="1">Membrane</location>
        <topology evidence="1">Multi-pass membrane protein</topology>
    </subcellularLocation>
</comment>
<evidence type="ECO:0000256" key="3">
    <source>
        <dbReference type="ARBA" id="ARBA00022449"/>
    </source>
</evidence>
<dbReference type="Proteomes" id="UP000034444">
    <property type="component" value="Chromosome"/>
</dbReference>
<gene>
    <name evidence="12" type="ORF">YH65_08820</name>
</gene>
<keyword evidence="9" id="KW-0739">Sodium transport</keyword>
<feature type="domain" description="Cation/H+ exchanger transmembrane" evidence="11">
    <location>
        <begin position="17"/>
        <end position="390"/>
    </location>
</feature>
<organism evidence="12 13">
    <name type="scientific">Sulfurovum lithotrophicum</name>
    <dbReference type="NCBI Taxonomy" id="206403"/>
    <lineage>
        <taxon>Bacteria</taxon>
        <taxon>Pseudomonadati</taxon>
        <taxon>Campylobacterota</taxon>
        <taxon>Epsilonproteobacteria</taxon>
        <taxon>Campylobacterales</taxon>
        <taxon>Sulfurovaceae</taxon>
        <taxon>Sulfurovum</taxon>
    </lineage>
</organism>
<feature type="transmembrane region" description="Helical" evidence="10">
    <location>
        <begin position="240"/>
        <end position="258"/>
    </location>
</feature>
<evidence type="ECO:0000259" key="11">
    <source>
        <dbReference type="Pfam" id="PF00999"/>
    </source>
</evidence>
<feature type="transmembrane region" description="Helical" evidence="10">
    <location>
        <begin position="279"/>
        <end position="298"/>
    </location>
</feature>
<evidence type="ECO:0000256" key="2">
    <source>
        <dbReference type="ARBA" id="ARBA00022448"/>
    </source>
</evidence>
<dbReference type="PANTHER" id="PTHR43562">
    <property type="entry name" value="NAPA-TYPE SODIUM/HYDROGEN ANTIPORTER"/>
    <property type="match status" value="1"/>
</dbReference>
<dbReference type="AlphaFoldDB" id="A0A7U4M231"/>
<keyword evidence="2" id="KW-0813">Transport</keyword>
<feature type="transmembrane region" description="Helical" evidence="10">
    <location>
        <begin position="114"/>
        <end position="136"/>
    </location>
</feature>
<evidence type="ECO:0000313" key="12">
    <source>
        <dbReference type="EMBL" id="AKF25464.1"/>
    </source>
</evidence>
<evidence type="ECO:0000313" key="13">
    <source>
        <dbReference type="Proteomes" id="UP000034444"/>
    </source>
</evidence>
<feature type="transmembrane region" description="Helical" evidence="10">
    <location>
        <begin position="32"/>
        <end position="50"/>
    </location>
</feature>
<evidence type="ECO:0000256" key="10">
    <source>
        <dbReference type="SAM" id="Phobius"/>
    </source>
</evidence>
<sequence>MQAHDFFLILLLILVGARIFAELFGRIGLPPVLGELAAGLFLGPSILGWVSLNDTIKMLAEIGIILLLFDVGLETDLRRLKESGWSATLVAIGGFVVPLLLGAALSFYLFDLNLITSLFIGGTITATSIGITVRVLKDLKKNQSKEGEIILGAAVLDDVFGVVLLAILYDFSQSGEVNLLDTGRVLLFITAFFIIAPVAAKLMAVVIQKYDTRTNYPGLIPTAIISLVLFFAWMAHQMGAPEIIGGFAAGLALSRRFFLPFGAMIGEDRHFADKIEKQIRPIVLLFTPIFFVTVGLSINLQKIDWSESHIWFFGGTILLVSVIGKMLFPLLLKSLSVRKRMIIGLSMVPRGEVGLIFAEIGRASGIFENEIYTALIVVIVLTTMLPPLLIKTAYEKI</sequence>
<dbReference type="InterPro" id="IPR006153">
    <property type="entry name" value="Cation/H_exchanger_TM"/>
</dbReference>
<evidence type="ECO:0000256" key="7">
    <source>
        <dbReference type="ARBA" id="ARBA00023065"/>
    </source>
</evidence>
<evidence type="ECO:0000256" key="5">
    <source>
        <dbReference type="ARBA" id="ARBA00022989"/>
    </source>
</evidence>
<dbReference type="InterPro" id="IPR038770">
    <property type="entry name" value="Na+/solute_symporter_sf"/>
</dbReference>
<feature type="transmembrane region" description="Helical" evidence="10">
    <location>
        <begin position="371"/>
        <end position="390"/>
    </location>
</feature>
<dbReference type="GO" id="GO:0015297">
    <property type="term" value="F:antiporter activity"/>
    <property type="evidence" value="ECO:0007669"/>
    <property type="project" value="UniProtKB-KW"/>
</dbReference>
<feature type="transmembrane region" description="Helical" evidence="10">
    <location>
        <begin position="185"/>
        <end position="204"/>
    </location>
</feature>
<proteinExistence type="predicted"/>
<evidence type="ECO:0000256" key="6">
    <source>
        <dbReference type="ARBA" id="ARBA00023053"/>
    </source>
</evidence>
<feature type="transmembrane region" description="Helical" evidence="10">
    <location>
        <begin position="216"/>
        <end position="234"/>
    </location>
</feature>
<feature type="transmembrane region" description="Helical" evidence="10">
    <location>
        <begin position="148"/>
        <end position="169"/>
    </location>
</feature>
<keyword evidence="6" id="KW-0915">Sodium</keyword>
<reference evidence="13" key="2">
    <citation type="journal article" date="2017" name="Stand. Genomic Sci.">
        <title>Complete genome sequence of the sulfur-oxidizing chemolithoautotrophic Sulfurovum lithotrophicum 42BKTT.</title>
        <authorList>
            <person name="Jeon W."/>
            <person name="Priscilla L."/>
            <person name="Park G."/>
            <person name="Lee H."/>
            <person name="Lee N."/>
            <person name="Lee D."/>
            <person name="Kwon H."/>
            <person name="Ahn I."/>
            <person name="Lee C."/>
            <person name="Lee H."/>
            <person name="Ahn J."/>
        </authorList>
    </citation>
    <scope>NUCLEOTIDE SEQUENCE [LARGE SCALE GENOMIC DNA]</scope>
    <source>
        <strain evidence="13">ATCC BAA-797 / 42BKT</strain>
    </source>
</reference>
<evidence type="ECO:0000256" key="1">
    <source>
        <dbReference type="ARBA" id="ARBA00004141"/>
    </source>
</evidence>
<evidence type="ECO:0000256" key="9">
    <source>
        <dbReference type="ARBA" id="ARBA00023201"/>
    </source>
</evidence>
<dbReference type="KEGG" id="slh:YH65_08820"/>
<feature type="transmembrane region" description="Helical" evidence="10">
    <location>
        <begin position="6"/>
        <end position="25"/>
    </location>
</feature>
<dbReference type="GO" id="GO:1902600">
    <property type="term" value="P:proton transmembrane transport"/>
    <property type="evidence" value="ECO:0007669"/>
    <property type="project" value="InterPro"/>
</dbReference>
<evidence type="ECO:0000256" key="8">
    <source>
        <dbReference type="ARBA" id="ARBA00023136"/>
    </source>
</evidence>
<dbReference type="EMBL" id="CP011308">
    <property type="protein sequence ID" value="AKF25464.1"/>
    <property type="molecule type" value="Genomic_DNA"/>
</dbReference>
<keyword evidence="13" id="KW-1185">Reference proteome</keyword>
<keyword evidence="3" id="KW-0050">Antiport</keyword>
<dbReference type="Pfam" id="PF00999">
    <property type="entry name" value="Na_H_Exchanger"/>
    <property type="match status" value="1"/>
</dbReference>
<keyword evidence="7" id="KW-0406">Ion transport</keyword>
<name>A0A7U4M231_9BACT</name>
<protein>
    <submittedName>
        <fullName evidence="12">Sodium:proton antiporter</fullName>
    </submittedName>
</protein>
<feature type="transmembrane region" description="Helical" evidence="10">
    <location>
        <begin position="85"/>
        <end position="108"/>
    </location>
</feature>
<keyword evidence="8 10" id="KW-0472">Membrane</keyword>
<keyword evidence="4 10" id="KW-0812">Transmembrane</keyword>
<evidence type="ECO:0000256" key="4">
    <source>
        <dbReference type="ARBA" id="ARBA00022692"/>
    </source>
</evidence>
<dbReference type="OrthoDB" id="9793589at2"/>
<keyword evidence="5 10" id="KW-1133">Transmembrane helix</keyword>
<dbReference type="GO" id="GO:0006814">
    <property type="term" value="P:sodium ion transport"/>
    <property type="evidence" value="ECO:0007669"/>
    <property type="project" value="UniProtKB-KW"/>
</dbReference>
<accession>A0A7U4M231</accession>